<evidence type="ECO:0000313" key="2">
    <source>
        <dbReference type="EMBL" id="BBB32974.1"/>
    </source>
</evidence>
<dbReference type="KEGG" id="thyd:TTHT_1466"/>
<evidence type="ECO:0008006" key="4">
    <source>
        <dbReference type="Google" id="ProtNLM"/>
    </source>
</evidence>
<dbReference type="AlphaFoldDB" id="A0A7R6PFV7"/>
<keyword evidence="1" id="KW-1133">Transmembrane helix</keyword>
<keyword evidence="1" id="KW-0472">Membrane</keyword>
<dbReference type="EMBL" id="AP017470">
    <property type="protein sequence ID" value="BBB32974.1"/>
    <property type="molecule type" value="Genomic_DNA"/>
</dbReference>
<dbReference type="Pfam" id="PF05137">
    <property type="entry name" value="PilN"/>
    <property type="match status" value="1"/>
</dbReference>
<proteinExistence type="predicted"/>
<dbReference type="InterPro" id="IPR052534">
    <property type="entry name" value="Extracell_DNA_Util/SecSys_Comp"/>
</dbReference>
<sequence length="403" mass="47249">MEFLEKLIKKRFRLIYKDIDIAFKKDNTVSFVDEDEVDDTFYTFGFVPVEYSVMYSLILPAAAEEHVDEIVKNFVKENEPSDVELKIDYSFVKEKGKLKVLIGVLKSKDYEELRTHFYNHTHTLSGIIPYQMILISHALKNQVKDGLAIFKRDGYILGFLFKDGFPVSFLKVKDREGINVETIANRFLSSERVEEETKIYFFGKEFEGKECDNCVFLEKEINFADDFCFLIDSKTLPIVNYLPPKERKVIRRWWRYIIASIIIVACVIYSGMFLKDYFTLRKEVNGLKSNFEAKKKIALELRKKAGNIEELKTMVNYFTKIEKEKKKILILLEELTRKIPKDAYLTRISINFRGELELNGKAKDVYAVVKALNNSKYFRNVEKKSSRESGDYTIFIIRGKVVY</sequence>
<dbReference type="PANTHER" id="PTHR40278">
    <property type="entry name" value="DNA UTILIZATION PROTEIN HOFN"/>
    <property type="match status" value="1"/>
</dbReference>
<dbReference type="PANTHER" id="PTHR40278:SF1">
    <property type="entry name" value="DNA UTILIZATION PROTEIN HOFN"/>
    <property type="match status" value="1"/>
</dbReference>
<reference evidence="2 3" key="1">
    <citation type="journal article" date="2012" name="Extremophiles">
        <title>Thermotomaculum hydrothermale gen. nov., sp. nov., a novel heterotrophic thermophile within the phylum Acidobacteria from a deep-sea hydrothermal vent chimney in the Southern Okinawa Trough.</title>
        <authorList>
            <person name="Izumi H."/>
            <person name="Nunoura T."/>
            <person name="Miyazaki M."/>
            <person name="Mino S."/>
            <person name="Toki T."/>
            <person name="Takai K."/>
            <person name="Sako Y."/>
            <person name="Sawabe T."/>
            <person name="Nakagawa S."/>
        </authorList>
    </citation>
    <scope>NUCLEOTIDE SEQUENCE [LARGE SCALE GENOMIC DNA]</scope>
    <source>
        <strain evidence="2 3">AC55</strain>
    </source>
</reference>
<name>A0A7R6PFV7_9BACT</name>
<evidence type="ECO:0000256" key="1">
    <source>
        <dbReference type="SAM" id="Phobius"/>
    </source>
</evidence>
<accession>A0A7R6PFV7</accession>
<keyword evidence="3" id="KW-1185">Reference proteome</keyword>
<evidence type="ECO:0000313" key="3">
    <source>
        <dbReference type="Proteomes" id="UP000595564"/>
    </source>
</evidence>
<protein>
    <recommendedName>
        <fullName evidence="4">Fimbrial assembly family protein</fullName>
    </recommendedName>
</protein>
<organism evidence="2 3">
    <name type="scientific">Thermotomaculum hydrothermale</name>
    <dbReference type="NCBI Taxonomy" id="981385"/>
    <lineage>
        <taxon>Bacteria</taxon>
        <taxon>Pseudomonadati</taxon>
        <taxon>Acidobacteriota</taxon>
        <taxon>Holophagae</taxon>
        <taxon>Thermotomaculales</taxon>
        <taxon>Thermotomaculaceae</taxon>
        <taxon>Thermotomaculum</taxon>
    </lineage>
</organism>
<dbReference type="InterPro" id="IPR007813">
    <property type="entry name" value="PilN"/>
</dbReference>
<gene>
    <name evidence="2" type="ORF">TTHT_1466</name>
</gene>
<feature type="transmembrane region" description="Helical" evidence="1">
    <location>
        <begin position="253"/>
        <end position="274"/>
    </location>
</feature>
<dbReference type="Proteomes" id="UP000595564">
    <property type="component" value="Chromosome"/>
</dbReference>
<dbReference type="RefSeq" id="WP_201327273.1">
    <property type="nucleotide sequence ID" value="NZ_AP017470.1"/>
</dbReference>
<keyword evidence="1" id="KW-0812">Transmembrane</keyword>